<feature type="domain" description="Multidrug resistance protein MdtA-like alpha-helical hairpin" evidence="1">
    <location>
        <begin position="56"/>
        <end position="125"/>
    </location>
</feature>
<dbReference type="SUPFAM" id="SSF111369">
    <property type="entry name" value="HlyD-like secretion proteins"/>
    <property type="match status" value="1"/>
</dbReference>
<evidence type="ECO:0000259" key="1">
    <source>
        <dbReference type="Pfam" id="PF25876"/>
    </source>
</evidence>
<dbReference type="Pfam" id="PF25876">
    <property type="entry name" value="HH_MFP_RND"/>
    <property type="match status" value="1"/>
</dbReference>
<dbReference type="Gene3D" id="2.40.30.170">
    <property type="match status" value="1"/>
</dbReference>
<dbReference type="EMBL" id="JBHSWW010000619">
    <property type="protein sequence ID" value="MFC6755212.1"/>
    <property type="molecule type" value="Genomic_DNA"/>
</dbReference>
<dbReference type="Gene3D" id="1.10.287.470">
    <property type="entry name" value="Helix hairpin bin"/>
    <property type="match status" value="1"/>
</dbReference>
<dbReference type="RefSeq" id="WP_379784170.1">
    <property type="nucleotide sequence ID" value="NZ_JBHSWW010000619.1"/>
</dbReference>
<reference evidence="3 4" key="1">
    <citation type="journal article" date="2019" name="Int. J. Syst. Evol. Microbiol.">
        <title>The Global Catalogue of Microorganisms (GCM) 10K type strain sequencing project: providing services to taxonomists for standard genome sequencing and annotation.</title>
        <authorList>
            <consortium name="The Broad Institute Genomics Platform"/>
            <consortium name="The Broad Institute Genome Sequencing Center for Infectious Disease"/>
            <person name="Wu L."/>
            <person name="Ma J."/>
        </authorList>
    </citation>
    <scope>NUCLEOTIDE SEQUENCE [LARGE SCALE GENOMIC DNA]</scope>
    <source>
        <strain evidence="3 4">CGMCC 1.3239</strain>
    </source>
</reference>
<protein>
    <submittedName>
        <fullName evidence="3">Efflux RND transporter periplasmic adaptor subunit</fullName>
    </submittedName>
</protein>
<gene>
    <name evidence="3" type="ORF">ACFQEU_17325</name>
</gene>
<organism evidence="3 4">
    <name type="scientific">Halorubrum tibetense</name>
    <dbReference type="NCBI Taxonomy" id="175631"/>
    <lineage>
        <taxon>Archaea</taxon>
        <taxon>Methanobacteriati</taxon>
        <taxon>Methanobacteriota</taxon>
        <taxon>Stenosarchaea group</taxon>
        <taxon>Halobacteria</taxon>
        <taxon>Halobacteriales</taxon>
        <taxon>Haloferacaceae</taxon>
        <taxon>Halorubrum</taxon>
    </lineage>
</organism>
<dbReference type="InterPro" id="IPR058624">
    <property type="entry name" value="MdtA-like_HH"/>
</dbReference>
<dbReference type="AlphaFoldDB" id="A0ABD5SDL4"/>
<proteinExistence type="predicted"/>
<dbReference type="Pfam" id="PF25917">
    <property type="entry name" value="BSH_RND"/>
    <property type="match status" value="1"/>
</dbReference>
<keyword evidence="4" id="KW-1185">Reference proteome</keyword>
<feature type="non-terminal residue" evidence="3">
    <location>
        <position position="191"/>
    </location>
</feature>
<dbReference type="InterPro" id="IPR006143">
    <property type="entry name" value="RND_pump_MFP"/>
</dbReference>
<feature type="domain" description="Multidrug resistance protein MdtA-like barrel-sandwich hybrid" evidence="2">
    <location>
        <begin position="16"/>
        <end position="156"/>
    </location>
</feature>
<dbReference type="NCBIfam" id="TIGR01730">
    <property type="entry name" value="RND_mfp"/>
    <property type="match status" value="1"/>
</dbReference>
<accession>A0ABD5SDL4</accession>
<dbReference type="InterPro" id="IPR058625">
    <property type="entry name" value="MdtA-like_BSH"/>
</dbReference>
<dbReference type="Proteomes" id="UP001596442">
    <property type="component" value="Unassembled WGS sequence"/>
</dbReference>
<sequence length="191" mass="20799">MRAWVSYSGRLAPVQSVHIKPQVSGRIEKVLFAEGDLVKQGQSLFVIDLRPHQAQVQQAKAQLTTAQSRARLAGDELARVSQLIEKKLVAQSVYDTALSNQQVSDAAVLQAQAELDQAALNLEYAQIKAPISGRISRAELTRGNLVDAGASAPILATIVANDKLFAEFNVDESSYLRFVRNVKTASEMPVE</sequence>
<evidence type="ECO:0000259" key="2">
    <source>
        <dbReference type="Pfam" id="PF25917"/>
    </source>
</evidence>
<name>A0ABD5SDL4_9EURY</name>
<comment type="caution">
    <text evidence="3">The sequence shown here is derived from an EMBL/GenBank/DDBJ whole genome shotgun (WGS) entry which is preliminary data.</text>
</comment>
<evidence type="ECO:0000313" key="3">
    <source>
        <dbReference type="EMBL" id="MFC6755212.1"/>
    </source>
</evidence>
<dbReference type="Gene3D" id="2.40.50.100">
    <property type="match status" value="1"/>
</dbReference>
<dbReference type="PANTHER" id="PTHR30158:SF10">
    <property type="entry name" value="CATION EFFLUX PUMP"/>
    <property type="match status" value="1"/>
</dbReference>
<evidence type="ECO:0000313" key="4">
    <source>
        <dbReference type="Proteomes" id="UP001596442"/>
    </source>
</evidence>
<dbReference type="PANTHER" id="PTHR30158">
    <property type="entry name" value="ACRA/E-RELATED COMPONENT OF DRUG EFFLUX TRANSPORTER"/>
    <property type="match status" value="1"/>
</dbReference>